<dbReference type="AlphaFoldDB" id="A0A2A2KEF8"/>
<proteinExistence type="predicted"/>
<protein>
    <submittedName>
        <fullName evidence="1">Uncharacterized protein</fullName>
    </submittedName>
</protein>
<dbReference type="Proteomes" id="UP000218231">
    <property type="component" value="Unassembled WGS sequence"/>
</dbReference>
<gene>
    <name evidence="1" type="ORF">WR25_06665</name>
</gene>
<name>A0A2A2KEF8_9BILA</name>
<reference evidence="1 2" key="1">
    <citation type="journal article" date="2017" name="Curr. Biol.">
        <title>Genome architecture and evolution of a unichromosomal asexual nematode.</title>
        <authorList>
            <person name="Fradin H."/>
            <person name="Zegar C."/>
            <person name="Gutwein M."/>
            <person name="Lucas J."/>
            <person name="Kovtun M."/>
            <person name="Corcoran D."/>
            <person name="Baugh L.R."/>
            <person name="Kiontke K."/>
            <person name="Gunsalus K."/>
            <person name="Fitch D.H."/>
            <person name="Piano F."/>
        </authorList>
    </citation>
    <scope>NUCLEOTIDE SEQUENCE [LARGE SCALE GENOMIC DNA]</scope>
    <source>
        <strain evidence="1">PF1309</strain>
    </source>
</reference>
<comment type="caution">
    <text evidence="1">The sequence shown here is derived from an EMBL/GenBank/DDBJ whole genome shotgun (WGS) entry which is preliminary data.</text>
</comment>
<accession>A0A2A2KEF8</accession>
<sequence>MGALHRAPGGEALALDRRTPAIHAHVLDQPGRALYLRLDTTQLVLQVGRIGGAVLQAFERIDHRHAHHVERLVDLVQQAGGQLAEGSHLGPLQQLLLAAPHLGVVTAHGLDLEQAAFAVEHAAVGPDPPGMLTARQLQADLRAAHRSAPCNCSGVQPR</sequence>
<evidence type="ECO:0000313" key="2">
    <source>
        <dbReference type="Proteomes" id="UP000218231"/>
    </source>
</evidence>
<organism evidence="1 2">
    <name type="scientific">Diploscapter pachys</name>
    <dbReference type="NCBI Taxonomy" id="2018661"/>
    <lineage>
        <taxon>Eukaryota</taxon>
        <taxon>Metazoa</taxon>
        <taxon>Ecdysozoa</taxon>
        <taxon>Nematoda</taxon>
        <taxon>Chromadorea</taxon>
        <taxon>Rhabditida</taxon>
        <taxon>Rhabditina</taxon>
        <taxon>Rhabditomorpha</taxon>
        <taxon>Rhabditoidea</taxon>
        <taxon>Rhabditidae</taxon>
        <taxon>Diploscapter</taxon>
    </lineage>
</organism>
<dbReference type="EMBL" id="LIAE01008817">
    <property type="protein sequence ID" value="PAV72341.1"/>
    <property type="molecule type" value="Genomic_DNA"/>
</dbReference>
<evidence type="ECO:0000313" key="1">
    <source>
        <dbReference type="EMBL" id="PAV72341.1"/>
    </source>
</evidence>
<keyword evidence="2" id="KW-1185">Reference proteome</keyword>